<feature type="transmembrane region" description="Helical" evidence="1">
    <location>
        <begin position="97"/>
        <end position="117"/>
    </location>
</feature>
<name>A0ABW8REB7_9BACI</name>
<evidence type="ECO:0000313" key="2">
    <source>
        <dbReference type="EMBL" id="MFK9091027.1"/>
    </source>
</evidence>
<evidence type="ECO:0000256" key="1">
    <source>
        <dbReference type="SAM" id="Phobius"/>
    </source>
</evidence>
<keyword evidence="1" id="KW-0472">Membrane</keyword>
<comment type="caution">
    <text evidence="2">The sequence shown here is derived from an EMBL/GenBank/DDBJ whole genome shotgun (WGS) entry which is preliminary data.</text>
</comment>
<feature type="transmembrane region" description="Helical" evidence="1">
    <location>
        <begin position="71"/>
        <end position="88"/>
    </location>
</feature>
<evidence type="ECO:0000313" key="3">
    <source>
        <dbReference type="Proteomes" id="UP001623041"/>
    </source>
</evidence>
<reference evidence="2 3" key="1">
    <citation type="submission" date="2024-11" db="EMBL/GenBank/DDBJ databases">
        <authorList>
            <person name="Lucas J.A."/>
        </authorList>
    </citation>
    <scope>NUCLEOTIDE SEQUENCE [LARGE SCALE GENOMIC DNA]</scope>
    <source>
        <strain evidence="2 3">Z 5.4</strain>
    </source>
</reference>
<protein>
    <submittedName>
        <fullName evidence="2">Uncharacterized protein</fullName>
    </submittedName>
</protein>
<sequence length="303" mass="33922">MKHKRTISVLIFFILLFSILATSFAILGSQGQGPGEYEYKSVFRETITLYGKGLYQHDSISMATQAIAQDYVTLFLGVPLLLFSLYLSGKGLLKGKLLLTGTLGYFLYTYASYSFLAMYNSMFLIYVLLMSLSFFAFTLAMMSFEIPRLPLSFKEKLPVTFIGCFLLAVSFVFGIMWLGKIVPPLFTQRPPVGIEHYTTLVIQALDLGFVIPLGILAGILLMKRKPFGYLLSSIIIIKQITLLTALTAMVVLQILAGLKGMWIMLAIIMPFNLIVIYCLYLIMINIRETVERVSGTTRGHVST</sequence>
<feature type="transmembrane region" description="Helical" evidence="1">
    <location>
        <begin position="229"/>
        <end position="255"/>
    </location>
</feature>
<feature type="transmembrane region" description="Helical" evidence="1">
    <location>
        <begin position="123"/>
        <end position="145"/>
    </location>
</feature>
<dbReference type="EMBL" id="JBJHQH010000003">
    <property type="protein sequence ID" value="MFK9091027.1"/>
    <property type="molecule type" value="Genomic_DNA"/>
</dbReference>
<organism evidence="2 3">
    <name type="scientific">Bacillus salipaludis</name>
    <dbReference type="NCBI Taxonomy" id="2547811"/>
    <lineage>
        <taxon>Bacteria</taxon>
        <taxon>Bacillati</taxon>
        <taxon>Bacillota</taxon>
        <taxon>Bacilli</taxon>
        <taxon>Bacillales</taxon>
        <taxon>Bacillaceae</taxon>
        <taxon>Bacillus</taxon>
    </lineage>
</organism>
<gene>
    <name evidence="2" type="ORF">ACJEBI_06005</name>
</gene>
<keyword evidence="1" id="KW-1133">Transmembrane helix</keyword>
<dbReference type="RefSeq" id="WP_406579707.1">
    <property type="nucleotide sequence ID" value="NZ_JBJHQH010000003.1"/>
</dbReference>
<feature type="transmembrane region" description="Helical" evidence="1">
    <location>
        <begin position="199"/>
        <end position="222"/>
    </location>
</feature>
<keyword evidence="3" id="KW-1185">Reference proteome</keyword>
<keyword evidence="1" id="KW-0812">Transmembrane</keyword>
<accession>A0ABW8REB7</accession>
<feature type="transmembrane region" description="Helical" evidence="1">
    <location>
        <begin position="157"/>
        <end position="179"/>
    </location>
</feature>
<proteinExistence type="predicted"/>
<dbReference type="Proteomes" id="UP001623041">
    <property type="component" value="Unassembled WGS sequence"/>
</dbReference>
<feature type="transmembrane region" description="Helical" evidence="1">
    <location>
        <begin position="261"/>
        <end position="282"/>
    </location>
</feature>